<gene>
    <name evidence="2" type="ORF">SJ2017_0582</name>
</gene>
<dbReference type="Proteomes" id="UP000191820">
    <property type="component" value="Chromosome"/>
</dbReference>
<dbReference type="EMBL" id="CP020472">
    <property type="protein sequence ID" value="ARD20920.1"/>
    <property type="molecule type" value="Genomic_DNA"/>
</dbReference>
<keyword evidence="3" id="KW-1185">Reference proteome</keyword>
<feature type="chain" id="PRO_5046769820" evidence="1">
    <location>
        <begin position="24"/>
        <end position="474"/>
    </location>
</feature>
<reference evidence="2 3" key="1">
    <citation type="submission" date="2017-03" db="EMBL/GenBank/DDBJ databases">
        <title>Genome sequencing of Shewanella japonica KCTC 22435.</title>
        <authorList>
            <person name="Kim K.M."/>
        </authorList>
    </citation>
    <scope>NUCLEOTIDE SEQUENCE [LARGE SCALE GENOMIC DNA]</scope>
    <source>
        <strain evidence="2 3">KCTC 22435</strain>
    </source>
</reference>
<evidence type="ECO:0000313" key="3">
    <source>
        <dbReference type="Proteomes" id="UP000191820"/>
    </source>
</evidence>
<evidence type="ECO:0000313" key="2">
    <source>
        <dbReference type="EMBL" id="ARD20920.1"/>
    </source>
</evidence>
<evidence type="ECO:0000256" key="1">
    <source>
        <dbReference type="SAM" id="SignalP"/>
    </source>
</evidence>
<keyword evidence="1" id="KW-0732">Signal</keyword>
<organism evidence="2 3">
    <name type="scientific">Shewanella japonica</name>
    <dbReference type="NCBI Taxonomy" id="93973"/>
    <lineage>
        <taxon>Bacteria</taxon>
        <taxon>Pseudomonadati</taxon>
        <taxon>Pseudomonadota</taxon>
        <taxon>Gammaproteobacteria</taxon>
        <taxon>Alteromonadales</taxon>
        <taxon>Shewanellaceae</taxon>
        <taxon>Shewanella</taxon>
    </lineage>
</organism>
<accession>A0ABM6JGT5</accession>
<sequence length="474" mass="53435">MKLTTRLGMLLALSCSTASVAQADELELVSGQYFYGYEEQFNHGSWGIIDDLDFSELQEENPNSLKRELKALYSEDEKMYFDVQWTRKTLKKMFPEQWAQVKNLEGDERRDAIKNIRNQACDAKMEVGYATTYGIVGEGYAAELDTHACGGETQLGTVRMRTYVPTVPGAKYAISVKYQKRDYDYEAHGARNEANAYRDLIVRVGSEKHNLSLDAVEGESLDQGFKKAWITFTADRFYTPVILRDSGFPDSYGVLIRGVQAFKTEDNDRELECAAYYPEFSRDLKRCLVGDVDPNLMGCDLTQATLNWTKGDKLIDDESRSIEENIFSTAKNTFLSLGQAGKLNLILKENGINASCPISGKTLHLNEYTGNNGTYEEYAEKGVIAVKLLGCMDDSLNGVSLLANQHFSADPEKPFELQTNDKFEYNFAPEVYAECRLSRITIKDKTHKIPETQQGYVENSDGIDLNKMTLSNED</sequence>
<protein>
    <submittedName>
        <fullName evidence="2">Uncharacterized protein</fullName>
    </submittedName>
</protein>
<dbReference type="RefSeq" id="WP_080914830.1">
    <property type="nucleotide sequence ID" value="NZ_CP020472.1"/>
</dbReference>
<name>A0ABM6JGT5_9GAMM</name>
<feature type="signal peptide" evidence="1">
    <location>
        <begin position="1"/>
        <end position="23"/>
    </location>
</feature>
<proteinExistence type="predicted"/>